<evidence type="ECO:0000313" key="2">
    <source>
        <dbReference type="EMBL" id="TVT99324.1"/>
    </source>
</evidence>
<evidence type="ECO:0000313" key="3">
    <source>
        <dbReference type="Proteomes" id="UP000324897"/>
    </source>
</evidence>
<protein>
    <submittedName>
        <fullName evidence="2">Uncharacterized protein</fullName>
    </submittedName>
</protein>
<name>A0A5J9SJZ1_9POAL</name>
<reference evidence="2 3" key="1">
    <citation type="journal article" date="2019" name="Sci. Rep.">
        <title>A high-quality genome of Eragrostis curvula grass provides insights into Poaceae evolution and supports new strategies to enhance forage quality.</title>
        <authorList>
            <person name="Carballo J."/>
            <person name="Santos B.A.C.M."/>
            <person name="Zappacosta D."/>
            <person name="Garbus I."/>
            <person name="Selva J.P."/>
            <person name="Gallo C.A."/>
            <person name="Diaz A."/>
            <person name="Albertini E."/>
            <person name="Caccamo M."/>
            <person name="Echenique V."/>
        </authorList>
    </citation>
    <scope>NUCLEOTIDE SEQUENCE [LARGE SCALE GENOMIC DNA]</scope>
    <source>
        <strain evidence="3">cv. Victoria</strain>
        <tissue evidence="2">Leaf</tissue>
    </source>
</reference>
<sequence>LARAGKGGKCWIAPSPPSPPLAPLRRLPTAARLLPRSSAAPPPHPTPPALPAVAASISPAPSYLAVAAHRSLTRTSTPPCALTLVVGPAACARNGLKRLGGGRRSWVRVDGATGASEARQAHADLPPRVRPPPLRSALRLPLRILCNLERIRLGSTLSAASGESDKNCVYYTDNFFREDEEKGSSGTVERACFKELFDIDLKNSRVAG</sequence>
<dbReference type="Proteomes" id="UP000324897">
    <property type="component" value="Unassembled WGS sequence"/>
</dbReference>
<feature type="region of interest" description="Disordered" evidence="1">
    <location>
        <begin position="1"/>
        <end position="24"/>
    </location>
</feature>
<accession>A0A5J9SJZ1</accession>
<dbReference type="EMBL" id="RWGY01000732">
    <property type="protein sequence ID" value="TVT99324.1"/>
    <property type="molecule type" value="Genomic_DNA"/>
</dbReference>
<feature type="non-terminal residue" evidence="2">
    <location>
        <position position="1"/>
    </location>
</feature>
<organism evidence="2 3">
    <name type="scientific">Eragrostis curvula</name>
    <name type="common">weeping love grass</name>
    <dbReference type="NCBI Taxonomy" id="38414"/>
    <lineage>
        <taxon>Eukaryota</taxon>
        <taxon>Viridiplantae</taxon>
        <taxon>Streptophyta</taxon>
        <taxon>Embryophyta</taxon>
        <taxon>Tracheophyta</taxon>
        <taxon>Spermatophyta</taxon>
        <taxon>Magnoliopsida</taxon>
        <taxon>Liliopsida</taxon>
        <taxon>Poales</taxon>
        <taxon>Poaceae</taxon>
        <taxon>PACMAD clade</taxon>
        <taxon>Chloridoideae</taxon>
        <taxon>Eragrostideae</taxon>
        <taxon>Eragrostidinae</taxon>
        <taxon>Eragrostis</taxon>
    </lineage>
</organism>
<comment type="caution">
    <text evidence="2">The sequence shown here is derived from an EMBL/GenBank/DDBJ whole genome shotgun (WGS) entry which is preliminary data.</text>
</comment>
<dbReference type="AlphaFoldDB" id="A0A5J9SJZ1"/>
<keyword evidence="3" id="KW-1185">Reference proteome</keyword>
<proteinExistence type="predicted"/>
<gene>
    <name evidence="2" type="ORF">EJB05_55324</name>
</gene>
<evidence type="ECO:0000256" key="1">
    <source>
        <dbReference type="SAM" id="MobiDB-lite"/>
    </source>
</evidence>